<accession>A0A7D7RB18</accession>
<proteinExistence type="predicted"/>
<gene>
    <name evidence="1" type="ORF">H1Q58_04235</name>
</gene>
<dbReference type="KEGG" id="pdec:H1Q58_04235"/>
<reference evidence="1 2" key="1">
    <citation type="submission" date="2020-07" db="EMBL/GenBank/DDBJ databases">
        <title>Screening of a cold-adapted Planococcus bacterium producing protease in traditional shrimp paste and protease identification by genome sequencing.</title>
        <authorList>
            <person name="Gao R."/>
            <person name="Leng W."/>
            <person name="Chu Q."/>
            <person name="Wu X."/>
            <person name="Liu H."/>
            <person name="Li X."/>
        </authorList>
    </citation>
    <scope>NUCLEOTIDE SEQUENCE [LARGE SCALE GENOMIC DNA]</scope>
    <source>
        <strain evidence="1 2">XJ11</strain>
    </source>
</reference>
<dbReference type="RefSeq" id="WP_069577290.1">
    <property type="nucleotide sequence ID" value="NZ_CP059540.1"/>
</dbReference>
<dbReference type="EMBL" id="CP059540">
    <property type="protein sequence ID" value="QMT18238.1"/>
    <property type="molecule type" value="Genomic_DNA"/>
</dbReference>
<dbReference type="Proteomes" id="UP000514716">
    <property type="component" value="Chromosome"/>
</dbReference>
<evidence type="ECO:0000313" key="2">
    <source>
        <dbReference type="Proteomes" id="UP000514716"/>
    </source>
</evidence>
<protein>
    <submittedName>
        <fullName evidence="1">Uncharacterized protein</fullName>
    </submittedName>
</protein>
<dbReference type="AlphaFoldDB" id="A0A7D7RB18"/>
<keyword evidence="2" id="KW-1185">Reference proteome</keyword>
<sequence length="114" mass="12425">MEERGGLGKPLNDTWQDLASTSVNDQRAAGGTIRFLGYDSDGRAINQVEIWLKPEELSAFTQSLVAYPVPLPTDYLQTAEPCGDGLSVRIRSHESPKTFVSRLSSALSCLEQPA</sequence>
<name>A0A7D7RB18_PLAMR</name>
<organism evidence="1 2">
    <name type="scientific">Planococcus maritimus</name>
    <dbReference type="NCBI Taxonomy" id="192421"/>
    <lineage>
        <taxon>Bacteria</taxon>
        <taxon>Bacillati</taxon>
        <taxon>Bacillota</taxon>
        <taxon>Bacilli</taxon>
        <taxon>Bacillales</taxon>
        <taxon>Caryophanaceae</taxon>
        <taxon>Planococcus</taxon>
    </lineage>
</organism>
<evidence type="ECO:0000313" key="1">
    <source>
        <dbReference type="EMBL" id="QMT18238.1"/>
    </source>
</evidence>